<dbReference type="SUPFAM" id="SSF55048">
    <property type="entry name" value="Probable ACP-binding domain of malonyl-CoA ACP transacylase"/>
    <property type="match status" value="1"/>
</dbReference>
<reference evidence="6 7" key="1">
    <citation type="submission" date="2023-01" db="EMBL/GenBank/DDBJ databases">
        <title>Draft genome sequence of Nocardiopsis sp. RSe5-2 isolated from halophytes.</title>
        <authorList>
            <person name="Duangmal K."/>
            <person name="Chantavorakit T."/>
        </authorList>
    </citation>
    <scope>NUCLEOTIDE SEQUENCE [LARGE SCALE GENOMIC DNA]</scope>
    <source>
        <strain evidence="6 7">RSe5-2</strain>
    </source>
</reference>
<accession>A0ABT4U7N7</accession>
<dbReference type="InterPro" id="IPR014043">
    <property type="entry name" value="Acyl_transferase_dom"/>
</dbReference>
<dbReference type="EMBL" id="JAQFWQ010000064">
    <property type="protein sequence ID" value="MDA2812973.1"/>
    <property type="molecule type" value="Genomic_DNA"/>
</dbReference>
<keyword evidence="2" id="KW-0808">Transferase</keyword>
<dbReference type="EC" id="2.3.1.39" evidence="1"/>
<gene>
    <name evidence="6" type="ORF">O4J56_20175</name>
</gene>
<dbReference type="SUPFAM" id="SSF52151">
    <property type="entry name" value="FabD/lysophospholipase-like"/>
    <property type="match status" value="1"/>
</dbReference>
<comment type="catalytic activity">
    <reaction evidence="4">
        <text>holo-[ACP] + malonyl-CoA = malonyl-[ACP] + CoA</text>
        <dbReference type="Rhea" id="RHEA:41792"/>
        <dbReference type="Rhea" id="RHEA-COMP:9623"/>
        <dbReference type="Rhea" id="RHEA-COMP:9685"/>
        <dbReference type="ChEBI" id="CHEBI:57287"/>
        <dbReference type="ChEBI" id="CHEBI:57384"/>
        <dbReference type="ChEBI" id="CHEBI:64479"/>
        <dbReference type="ChEBI" id="CHEBI:78449"/>
        <dbReference type="EC" id="2.3.1.39"/>
    </reaction>
</comment>
<evidence type="ECO:0000256" key="2">
    <source>
        <dbReference type="ARBA" id="ARBA00022679"/>
    </source>
</evidence>
<dbReference type="InterPro" id="IPR016035">
    <property type="entry name" value="Acyl_Trfase/lysoPLipase"/>
</dbReference>
<sequence length="292" mass="30873">MTDGSVGTGRGIAFPGQVDDRGPIDALLAEHAAHPLVKRLGEVLGTDDVHAADFADTRVAQPLTYTAGLLSAWHRPGSAPVAAMGHSLGEITALAYAGALAPEEGLALVRELGEIGERQWSARPSSLTAVMGLDAEGVEWARRTALASRGGFLDVSGYNGPQQTVLSGDASTARAAAAAAEALGATVQVLPIRGAYHSPLLGPHLPRWRAAVRALEWRDPRIPVVSSVDARTRTDRADLPELLTRWLVLPVRWADTMAEARRRGVEALVDAGPGRVLRRLGRRIGPPPFTDA</sequence>
<keyword evidence="7" id="KW-1185">Reference proteome</keyword>
<feature type="domain" description="Malonyl-CoA:ACP transacylase (MAT)" evidence="5">
    <location>
        <begin position="13"/>
        <end position="291"/>
    </location>
</feature>
<dbReference type="Proteomes" id="UP001527866">
    <property type="component" value="Unassembled WGS sequence"/>
</dbReference>
<evidence type="ECO:0000256" key="1">
    <source>
        <dbReference type="ARBA" id="ARBA00013258"/>
    </source>
</evidence>
<dbReference type="InterPro" id="IPR050858">
    <property type="entry name" value="Mal-CoA-ACP_Trans/PKS_FabD"/>
</dbReference>
<protein>
    <recommendedName>
        <fullName evidence="1">[acyl-carrier-protein] S-malonyltransferase</fullName>
        <ecNumber evidence="1">2.3.1.39</ecNumber>
    </recommendedName>
</protein>
<evidence type="ECO:0000313" key="7">
    <source>
        <dbReference type="Proteomes" id="UP001527866"/>
    </source>
</evidence>
<dbReference type="InterPro" id="IPR016036">
    <property type="entry name" value="Malonyl_transacylase_ACP-bd"/>
</dbReference>
<dbReference type="SMART" id="SM00827">
    <property type="entry name" value="PKS_AT"/>
    <property type="match status" value="1"/>
</dbReference>
<proteinExistence type="predicted"/>
<evidence type="ECO:0000256" key="3">
    <source>
        <dbReference type="ARBA" id="ARBA00023315"/>
    </source>
</evidence>
<organism evidence="6 7">
    <name type="scientific">Nocardiopsis endophytica</name>
    <dbReference type="NCBI Taxonomy" id="3018445"/>
    <lineage>
        <taxon>Bacteria</taxon>
        <taxon>Bacillati</taxon>
        <taxon>Actinomycetota</taxon>
        <taxon>Actinomycetes</taxon>
        <taxon>Streptosporangiales</taxon>
        <taxon>Nocardiopsidaceae</taxon>
        <taxon>Nocardiopsis</taxon>
    </lineage>
</organism>
<dbReference type="Pfam" id="PF00698">
    <property type="entry name" value="Acyl_transf_1"/>
    <property type="match status" value="1"/>
</dbReference>
<keyword evidence="3" id="KW-0012">Acyltransferase</keyword>
<dbReference type="InterPro" id="IPR001227">
    <property type="entry name" value="Ac_transferase_dom_sf"/>
</dbReference>
<evidence type="ECO:0000259" key="5">
    <source>
        <dbReference type="SMART" id="SM00827"/>
    </source>
</evidence>
<evidence type="ECO:0000313" key="6">
    <source>
        <dbReference type="EMBL" id="MDA2812973.1"/>
    </source>
</evidence>
<dbReference type="PANTHER" id="PTHR42681:SF1">
    <property type="entry name" value="MALONYL-COA-ACYL CARRIER PROTEIN TRANSACYLASE, MITOCHONDRIAL"/>
    <property type="match status" value="1"/>
</dbReference>
<comment type="caution">
    <text evidence="6">The sequence shown here is derived from an EMBL/GenBank/DDBJ whole genome shotgun (WGS) entry which is preliminary data.</text>
</comment>
<dbReference type="PANTHER" id="PTHR42681">
    <property type="entry name" value="MALONYL-COA-ACYL CARRIER PROTEIN TRANSACYLASE, MITOCHONDRIAL"/>
    <property type="match status" value="1"/>
</dbReference>
<dbReference type="Gene3D" id="3.40.366.10">
    <property type="entry name" value="Malonyl-Coenzyme A Acyl Carrier Protein, domain 2"/>
    <property type="match status" value="1"/>
</dbReference>
<name>A0ABT4U7N7_9ACTN</name>
<evidence type="ECO:0000256" key="4">
    <source>
        <dbReference type="ARBA" id="ARBA00048462"/>
    </source>
</evidence>
<dbReference type="RefSeq" id="WP_270687739.1">
    <property type="nucleotide sequence ID" value="NZ_JAQFWQ010000064.1"/>
</dbReference>